<dbReference type="SUPFAM" id="SSF53822">
    <property type="entry name" value="Periplasmic binding protein-like I"/>
    <property type="match status" value="1"/>
</dbReference>
<evidence type="ECO:0000313" key="7">
    <source>
        <dbReference type="EMBL" id="SUU89935.1"/>
    </source>
</evidence>
<dbReference type="InterPro" id="IPR028081">
    <property type="entry name" value="Leu-bd"/>
</dbReference>
<dbReference type="InterPro" id="IPR000709">
    <property type="entry name" value="Leu_Ile_Val-bd"/>
</dbReference>
<evidence type="ECO:0000256" key="3">
    <source>
        <dbReference type="ARBA" id="ARBA00022729"/>
    </source>
</evidence>
<name>A0A380WMH6_AMIAI</name>
<dbReference type="PANTHER" id="PTHR30483">
    <property type="entry name" value="LEUCINE-SPECIFIC-BINDING PROTEIN"/>
    <property type="match status" value="1"/>
</dbReference>
<evidence type="ECO:0000256" key="5">
    <source>
        <dbReference type="SAM" id="SignalP"/>
    </source>
</evidence>
<comment type="similarity">
    <text evidence="1">Belongs to the leucine-binding protein family.</text>
</comment>
<evidence type="ECO:0000313" key="8">
    <source>
        <dbReference type="Proteomes" id="UP000254701"/>
    </source>
</evidence>
<feature type="signal peptide" evidence="5">
    <location>
        <begin position="1"/>
        <end position="32"/>
    </location>
</feature>
<dbReference type="Proteomes" id="UP000254701">
    <property type="component" value="Unassembled WGS sequence"/>
</dbReference>
<gene>
    <name evidence="7" type="primary">braC_3</name>
    <name evidence="7" type="ORF">NCTC10684_03178</name>
</gene>
<sequence length="405" mass="42757">MNFQWNSSITRRIAMGMVSVAALALSAGISQAQEVVKIGGIMSMTGGGASIGKTAEVGWKLAIEDINAAGGILGKKAELVLGDTMTDPTHAVAEVRRLIENEKVEALVGPATSQETIPVVPVASEKKIAQVSSAASTQLTPEAGPFHFSGSVTGLNQMRPNIDFAIDVLKLKKLALISDNGGMSKAAVVEIVDYLKSKGVEPTAVQEFAFRTEDMTPQLFQMRSSGAEAILLINSIGDDSRKLLENRADIGWDVPVLANQTMTNYAVGNVAVVGEDAFKDVYSVQFVGMTYCPSDAVGENAFAKFAKRAKEQVPDVDRMGGASALIPYYIQPIVLAAAINGSGKTDGESIAAWLLANASKVEMLTGPIQASGKSHFLPAPESIKVVKNPYKPREDGLVERADCGA</sequence>
<feature type="chain" id="PRO_5016706426" evidence="5">
    <location>
        <begin position="33"/>
        <end position="405"/>
    </location>
</feature>
<keyword evidence="3 5" id="KW-0732">Signal</keyword>
<dbReference type="GO" id="GO:0006865">
    <property type="term" value="P:amino acid transport"/>
    <property type="evidence" value="ECO:0007669"/>
    <property type="project" value="UniProtKB-KW"/>
</dbReference>
<keyword evidence="2" id="KW-0813">Transport</keyword>
<evidence type="ECO:0000256" key="1">
    <source>
        <dbReference type="ARBA" id="ARBA00010062"/>
    </source>
</evidence>
<organism evidence="7 8">
    <name type="scientific">Aminobacter aminovorans</name>
    <name type="common">Chelatobacter heintzii</name>
    <dbReference type="NCBI Taxonomy" id="83263"/>
    <lineage>
        <taxon>Bacteria</taxon>
        <taxon>Pseudomonadati</taxon>
        <taxon>Pseudomonadota</taxon>
        <taxon>Alphaproteobacteria</taxon>
        <taxon>Hyphomicrobiales</taxon>
        <taxon>Phyllobacteriaceae</taxon>
        <taxon>Aminobacter</taxon>
    </lineage>
</organism>
<feature type="domain" description="Leucine-binding protein" evidence="6">
    <location>
        <begin position="36"/>
        <end position="376"/>
    </location>
</feature>
<dbReference type="InterPro" id="IPR028082">
    <property type="entry name" value="Peripla_BP_I"/>
</dbReference>
<dbReference type="PRINTS" id="PR00337">
    <property type="entry name" value="LEUILEVALBP"/>
</dbReference>
<accession>A0A380WMH6</accession>
<protein>
    <submittedName>
        <fullName evidence="7">Leucine-, isoleucine-, valine-, threonine-, and alanine-binding protein</fullName>
    </submittedName>
</protein>
<dbReference type="RefSeq" id="WP_245432014.1">
    <property type="nucleotide sequence ID" value="NZ_BAAAVY010000002.1"/>
</dbReference>
<dbReference type="AlphaFoldDB" id="A0A380WMH6"/>
<dbReference type="Gene3D" id="3.40.50.2300">
    <property type="match status" value="2"/>
</dbReference>
<evidence type="ECO:0000259" key="6">
    <source>
        <dbReference type="Pfam" id="PF13458"/>
    </source>
</evidence>
<dbReference type="InterPro" id="IPR051010">
    <property type="entry name" value="BCAA_transport"/>
</dbReference>
<dbReference type="PANTHER" id="PTHR30483:SF6">
    <property type="entry name" value="PERIPLASMIC BINDING PROTEIN OF ABC TRANSPORTER FOR NATURAL AMINO ACIDS"/>
    <property type="match status" value="1"/>
</dbReference>
<proteinExistence type="inferred from homology"/>
<evidence type="ECO:0000256" key="4">
    <source>
        <dbReference type="ARBA" id="ARBA00022970"/>
    </source>
</evidence>
<evidence type="ECO:0000256" key="2">
    <source>
        <dbReference type="ARBA" id="ARBA00022448"/>
    </source>
</evidence>
<dbReference type="Pfam" id="PF13458">
    <property type="entry name" value="Peripla_BP_6"/>
    <property type="match status" value="1"/>
</dbReference>
<reference evidence="7 8" key="1">
    <citation type="submission" date="2018-06" db="EMBL/GenBank/DDBJ databases">
        <authorList>
            <consortium name="Pathogen Informatics"/>
            <person name="Doyle S."/>
        </authorList>
    </citation>
    <scope>NUCLEOTIDE SEQUENCE [LARGE SCALE GENOMIC DNA]</scope>
    <source>
        <strain evidence="7 8">NCTC10684</strain>
    </source>
</reference>
<keyword evidence="4" id="KW-0029">Amino-acid transport</keyword>
<dbReference type="EMBL" id="UFSM01000001">
    <property type="protein sequence ID" value="SUU89935.1"/>
    <property type="molecule type" value="Genomic_DNA"/>
</dbReference>